<dbReference type="Proteomes" id="UP001212411">
    <property type="component" value="Chromosome 2"/>
</dbReference>
<accession>A0AAF0AX82</accession>
<organism evidence="2 3">
    <name type="scientific">Schizosaccharomyces osmophilus</name>
    <dbReference type="NCBI Taxonomy" id="2545709"/>
    <lineage>
        <taxon>Eukaryota</taxon>
        <taxon>Fungi</taxon>
        <taxon>Dikarya</taxon>
        <taxon>Ascomycota</taxon>
        <taxon>Taphrinomycotina</taxon>
        <taxon>Schizosaccharomycetes</taxon>
        <taxon>Schizosaccharomycetales</taxon>
        <taxon>Schizosaccharomycetaceae</taxon>
        <taxon>Schizosaccharomyces</taxon>
    </lineage>
</organism>
<protein>
    <submittedName>
        <fullName evidence="2">Uncharacterized protein</fullName>
    </submittedName>
</protein>
<name>A0AAF0AX82_9SCHI</name>
<feature type="compositionally biased region" description="Basic and acidic residues" evidence="1">
    <location>
        <begin position="274"/>
        <end position="284"/>
    </location>
</feature>
<proteinExistence type="predicted"/>
<dbReference type="EMBL" id="CP115612">
    <property type="protein sequence ID" value="WBW73624.1"/>
    <property type="molecule type" value="Genomic_DNA"/>
</dbReference>
<feature type="region of interest" description="Disordered" evidence="1">
    <location>
        <begin position="122"/>
        <end position="313"/>
    </location>
</feature>
<dbReference type="GeneID" id="80876273"/>
<feature type="compositionally biased region" description="Polar residues" evidence="1">
    <location>
        <begin position="243"/>
        <end position="258"/>
    </location>
</feature>
<feature type="compositionally biased region" description="Polar residues" evidence="1">
    <location>
        <begin position="163"/>
        <end position="173"/>
    </location>
</feature>
<evidence type="ECO:0000256" key="1">
    <source>
        <dbReference type="SAM" id="MobiDB-lite"/>
    </source>
</evidence>
<reference evidence="2 3" key="1">
    <citation type="journal article" date="2023" name="G3 (Bethesda)">
        <title>A high-quality reference genome for the fission yeast Schizosaccharomyces osmophilus.</title>
        <authorList>
            <person name="Jia G.S."/>
            <person name="Zhang W.C."/>
            <person name="Liang Y."/>
            <person name="Liu X.H."/>
            <person name="Rhind N."/>
            <person name="Pidoux A."/>
            <person name="Brysch-Herzberg M."/>
            <person name="Du L.L."/>
        </authorList>
    </citation>
    <scope>NUCLEOTIDE SEQUENCE [LARGE SCALE GENOMIC DNA]</scope>
    <source>
        <strain evidence="2 3">CBS 15793</strain>
    </source>
</reference>
<feature type="compositionally biased region" description="Basic residues" evidence="1">
    <location>
        <begin position="362"/>
        <end position="374"/>
    </location>
</feature>
<sequence length="512" mass="58799">MEKSANSLNVGFEEVQKLLSLVQQQTSLQLIQVYRRCEGQESLLLELANSIQAYFSVADPQQRKLEAVYETQLLILEENNHASKNFQSYKGDIRLSKNRIEQVLDKLVDFLSSTSFSDNRMAINDSDHLPQEQSLDSSLKTQRGRTSEMHDFGSCKQQDNEETSSVRYSSQEVSPYKGDLTDTPPIQEMLPSRDNGSFYRIPQRPFESSNSFHLNDSPKQKFDRTNGNACLFSKTENKDNTREFSSFFKSNDPNPLSSSKKDMKNNEYVYGSTPKKELDDRRSLSSENSINLSSNLDLSQKRMHERGTNPNDIMAEKQQLREIRKKNPEINKLVYEKSPKLEQTVNYARLARSVSFLSLKDKKNKVSRKSRKKKNPLENSDNGNSNRVSRSNGKGIHAEGSLSPSGHHKMHLSTLKPNQKVMAIDKENQRIRDPKLRNSLSKTSNSFLHPGESTKSCFNNEYSDECNHDDKLKESTTVLLRGQINDFPQQIYPAKVNNRKQMFTLDFNDWHI</sequence>
<feature type="compositionally biased region" description="Polar residues" evidence="1">
    <location>
        <begin position="131"/>
        <end position="141"/>
    </location>
</feature>
<feature type="region of interest" description="Disordered" evidence="1">
    <location>
        <begin position="362"/>
        <end position="411"/>
    </location>
</feature>
<evidence type="ECO:0000313" key="2">
    <source>
        <dbReference type="EMBL" id="WBW73624.1"/>
    </source>
</evidence>
<gene>
    <name evidence="2" type="ORF">SOMG_02793</name>
</gene>
<dbReference type="AlphaFoldDB" id="A0AAF0AX82"/>
<feature type="compositionally biased region" description="Low complexity" evidence="1">
    <location>
        <begin position="285"/>
        <end position="298"/>
    </location>
</feature>
<dbReference type="KEGG" id="som:SOMG_02793"/>
<feature type="compositionally biased region" description="Low complexity" evidence="1">
    <location>
        <begin position="379"/>
        <end position="393"/>
    </location>
</feature>
<keyword evidence="3" id="KW-1185">Reference proteome</keyword>
<dbReference type="RefSeq" id="XP_056037867.1">
    <property type="nucleotide sequence ID" value="XM_056181584.1"/>
</dbReference>
<evidence type="ECO:0000313" key="3">
    <source>
        <dbReference type="Proteomes" id="UP001212411"/>
    </source>
</evidence>